<dbReference type="Gene3D" id="3.30.160.20">
    <property type="match status" value="1"/>
</dbReference>
<gene>
    <name evidence="1" type="ORF">NPIL_653151</name>
</gene>
<proteinExistence type="predicted"/>
<dbReference type="OrthoDB" id="8122270at2759"/>
<dbReference type="Proteomes" id="UP000887013">
    <property type="component" value="Unassembled WGS sequence"/>
</dbReference>
<comment type="caution">
    <text evidence="1">The sequence shown here is derived from an EMBL/GenBank/DDBJ whole genome shotgun (WGS) entry which is preliminary data.</text>
</comment>
<name>A0A8X6NB29_NEPPI</name>
<dbReference type="AlphaFoldDB" id="A0A8X6NB29"/>
<keyword evidence="2" id="KW-1185">Reference proteome</keyword>
<accession>A0A8X6NB29</accession>
<reference evidence="1" key="1">
    <citation type="submission" date="2020-08" db="EMBL/GenBank/DDBJ databases">
        <title>Multicomponent nature underlies the extraordinary mechanical properties of spider dragline silk.</title>
        <authorList>
            <person name="Kono N."/>
            <person name="Nakamura H."/>
            <person name="Mori M."/>
            <person name="Yoshida Y."/>
            <person name="Ohtoshi R."/>
            <person name="Malay A.D."/>
            <person name="Moran D.A.P."/>
            <person name="Tomita M."/>
            <person name="Numata K."/>
            <person name="Arakawa K."/>
        </authorList>
    </citation>
    <scope>NUCLEOTIDE SEQUENCE</scope>
</reference>
<evidence type="ECO:0000313" key="2">
    <source>
        <dbReference type="Proteomes" id="UP000887013"/>
    </source>
</evidence>
<protein>
    <submittedName>
        <fullName evidence="1">Uncharacterized protein</fullName>
    </submittedName>
</protein>
<dbReference type="EMBL" id="BMAW01102233">
    <property type="protein sequence ID" value="GFT03313.1"/>
    <property type="molecule type" value="Genomic_DNA"/>
</dbReference>
<evidence type="ECO:0000313" key="1">
    <source>
        <dbReference type="EMBL" id="GFT03313.1"/>
    </source>
</evidence>
<organism evidence="1 2">
    <name type="scientific">Nephila pilipes</name>
    <name type="common">Giant wood spider</name>
    <name type="synonym">Nephila maculata</name>
    <dbReference type="NCBI Taxonomy" id="299642"/>
    <lineage>
        <taxon>Eukaryota</taxon>
        <taxon>Metazoa</taxon>
        <taxon>Ecdysozoa</taxon>
        <taxon>Arthropoda</taxon>
        <taxon>Chelicerata</taxon>
        <taxon>Arachnida</taxon>
        <taxon>Araneae</taxon>
        <taxon>Araneomorphae</taxon>
        <taxon>Entelegynae</taxon>
        <taxon>Araneoidea</taxon>
        <taxon>Nephilidae</taxon>
        <taxon>Nephila</taxon>
    </lineage>
</organism>
<sequence length="95" mass="11186">MKEAKEWIPVTKVGKLVKNGRIKFLGEIRKYSHIIRERETIDLFFKNTFESDRVTMTATVQEWTKANQRSTFKDNKSQNWRAKGTKYDIVICGSN</sequence>